<dbReference type="EMBL" id="JAMYWD010000004">
    <property type="protein sequence ID" value="KAJ4974543.1"/>
    <property type="molecule type" value="Genomic_DNA"/>
</dbReference>
<organism evidence="4 5">
    <name type="scientific">Protea cynaroides</name>
    <dbReference type="NCBI Taxonomy" id="273540"/>
    <lineage>
        <taxon>Eukaryota</taxon>
        <taxon>Viridiplantae</taxon>
        <taxon>Streptophyta</taxon>
        <taxon>Embryophyta</taxon>
        <taxon>Tracheophyta</taxon>
        <taxon>Spermatophyta</taxon>
        <taxon>Magnoliopsida</taxon>
        <taxon>Proteales</taxon>
        <taxon>Proteaceae</taxon>
        <taxon>Protea</taxon>
    </lineage>
</organism>
<dbReference type="GO" id="GO:0005634">
    <property type="term" value="C:nucleus"/>
    <property type="evidence" value="ECO:0007669"/>
    <property type="project" value="TreeGrafter"/>
</dbReference>
<dbReference type="Pfam" id="PF04504">
    <property type="entry name" value="GeBP-like_DBD"/>
    <property type="match status" value="1"/>
</dbReference>
<feature type="compositionally biased region" description="Polar residues" evidence="2">
    <location>
        <begin position="36"/>
        <end position="45"/>
    </location>
</feature>
<evidence type="ECO:0000259" key="3">
    <source>
        <dbReference type="Pfam" id="PF04504"/>
    </source>
</evidence>
<evidence type="ECO:0000313" key="5">
    <source>
        <dbReference type="Proteomes" id="UP001141806"/>
    </source>
</evidence>
<dbReference type="InterPro" id="IPR007592">
    <property type="entry name" value="GEBP"/>
</dbReference>
<dbReference type="AlphaFoldDB" id="A0A9Q0KPR5"/>
<evidence type="ECO:0000313" key="4">
    <source>
        <dbReference type="EMBL" id="KAJ4974543.1"/>
    </source>
</evidence>
<name>A0A9Q0KPR5_9MAGN</name>
<evidence type="ECO:0000256" key="2">
    <source>
        <dbReference type="SAM" id="MobiDB-lite"/>
    </source>
</evidence>
<dbReference type="PANTHER" id="PTHR31662:SF8">
    <property type="entry name" value="EXPRESSED PROTEIN"/>
    <property type="match status" value="1"/>
</dbReference>
<dbReference type="GO" id="GO:0006355">
    <property type="term" value="P:regulation of DNA-templated transcription"/>
    <property type="evidence" value="ECO:0007669"/>
    <property type="project" value="InterPro"/>
</dbReference>
<dbReference type="PANTHER" id="PTHR31662">
    <property type="entry name" value="BNAANNG10740D PROTEIN-RELATED"/>
    <property type="match status" value="1"/>
</dbReference>
<dbReference type="InterPro" id="IPR053932">
    <property type="entry name" value="GeBP-like_DBD"/>
</dbReference>
<dbReference type="OrthoDB" id="1885109at2759"/>
<proteinExistence type="inferred from homology"/>
<feature type="domain" description="Glabrous enhancer-binding protein-like DBD" evidence="3">
    <location>
        <begin position="81"/>
        <end position="174"/>
    </location>
</feature>
<dbReference type="Proteomes" id="UP001141806">
    <property type="component" value="Unassembled WGS sequence"/>
</dbReference>
<accession>A0A9Q0KPR5</accession>
<comment type="caution">
    <text evidence="4">The sequence shown here is derived from an EMBL/GenBank/DDBJ whole genome shotgun (WGS) entry which is preliminary data.</text>
</comment>
<evidence type="ECO:0000256" key="1">
    <source>
        <dbReference type="ARBA" id="ARBA00010820"/>
    </source>
</evidence>
<sequence length="339" mass="38157">MASTPTPPQQPQSKLLPIKAAARKLPIKRKTPDSPNPNCTSTVPNQIPKIETADDEDENIIDGEDLEAAAEDDLKPPPFKFHRIWPESDEIRFLQGLLVCSTDGLLFPRDLPLFYDRFSQSMPQPYTKSQLSEKLRRLRKKFRVISTRISRGLDPSLIAPHDRALFDLSKQLWHPSYASSSPFQSNKRKPSSKVNVRVNYSASPLACVPPPPPPPIPPNIKDADIIEEDTELNLENNLNSGQEEEPCLPVGDDGDFSVGRLAAKTIMDVFDRSLKEVRMTLVRQELLYPDQTSTATTAGSSKQGSSVDFEKRWREQRAAELDVLARRLRLVLENAINER</sequence>
<comment type="similarity">
    <text evidence="1">Belongs to the GeBP family.</text>
</comment>
<gene>
    <name evidence="4" type="ORF">NE237_007717</name>
</gene>
<reference evidence="4" key="1">
    <citation type="journal article" date="2023" name="Plant J.">
        <title>The genome of the king protea, Protea cynaroides.</title>
        <authorList>
            <person name="Chang J."/>
            <person name="Duong T.A."/>
            <person name="Schoeman C."/>
            <person name="Ma X."/>
            <person name="Roodt D."/>
            <person name="Barker N."/>
            <person name="Li Z."/>
            <person name="Van de Peer Y."/>
            <person name="Mizrachi E."/>
        </authorList>
    </citation>
    <scope>NUCLEOTIDE SEQUENCE</scope>
    <source>
        <tissue evidence="4">Young leaves</tissue>
    </source>
</reference>
<protein>
    <recommendedName>
        <fullName evidence="3">Glabrous enhancer-binding protein-like DBD domain-containing protein</fullName>
    </recommendedName>
</protein>
<keyword evidence="5" id="KW-1185">Reference proteome</keyword>
<feature type="region of interest" description="Disordered" evidence="2">
    <location>
        <begin position="24"/>
        <end position="45"/>
    </location>
</feature>